<dbReference type="EMBL" id="JAANOU010000001">
    <property type="protein sequence ID" value="NIH80542.1"/>
    <property type="molecule type" value="Genomic_DNA"/>
</dbReference>
<dbReference type="SUPFAM" id="SSF141571">
    <property type="entry name" value="Pentapeptide repeat-like"/>
    <property type="match status" value="1"/>
</dbReference>
<sequence length="238" mass="25030">MEFRDVAGRKIRLPSLDRAELVAGAPGLRGEFDLTRVAITGSTSAGVTGEGSIAESVLSNLDLSGSRLAPLELSNVHLVDTELSNATLPATTARRVHVEASRGIGLHLVFRQASDVLAEGCRFDYATIELERVKQAVVFQGCSFREAMFLGDLSTVAFVECDLEGAEFAVRRAADCDLRSSNLRAVRGLRTLAGAKISTEQAVAIAVGLATQTGLVVEDQPAGTAPFPPGGTRHPGAT</sequence>
<gene>
    <name evidence="1" type="ORF">FHX46_003072</name>
</gene>
<organism evidence="1 2">
    <name type="scientific">Amycolatopsis viridis</name>
    <dbReference type="NCBI Taxonomy" id="185678"/>
    <lineage>
        <taxon>Bacteria</taxon>
        <taxon>Bacillati</taxon>
        <taxon>Actinomycetota</taxon>
        <taxon>Actinomycetes</taxon>
        <taxon>Pseudonocardiales</taxon>
        <taxon>Pseudonocardiaceae</taxon>
        <taxon>Amycolatopsis</taxon>
    </lineage>
</organism>
<dbReference type="Proteomes" id="UP000754495">
    <property type="component" value="Unassembled WGS sequence"/>
</dbReference>
<evidence type="ECO:0000313" key="1">
    <source>
        <dbReference type="EMBL" id="NIH80542.1"/>
    </source>
</evidence>
<proteinExistence type="predicted"/>
<reference evidence="1 2" key="1">
    <citation type="submission" date="2020-03" db="EMBL/GenBank/DDBJ databases">
        <title>Sequencing the genomes of 1000 actinobacteria strains.</title>
        <authorList>
            <person name="Klenk H.-P."/>
        </authorList>
    </citation>
    <scope>NUCLEOTIDE SEQUENCE [LARGE SCALE GENOMIC DNA]</scope>
    <source>
        <strain evidence="1 2">DSM 45668</strain>
    </source>
</reference>
<dbReference type="RefSeq" id="WP_167114936.1">
    <property type="nucleotide sequence ID" value="NZ_JAANOU010000001.1"/>
</dbReference>
<comment type="caution">
    <text evidence="1">The sequence shown here is derived from an EMBL/GenBank/DDBJ whole genome shotgun (WGS) entry which is preliminary data.</text>
</comment>
<accession>A0ABX0SX93</accession>
<name>A0ABX0SX93_9PSEU</name>
<keyword evidence="2" id="KW-1185">Reference proteome</keyword>
<protein>
    <submittedName>
        <fullName evidence="1">Uncharacterized protein YjbI with pentapeptide repeats</fullName>
    </submittedName>
</protein>
<dbReference type="Gene3D" id="2.160.20.80">
    <property type="entry name" value="E3 ubiquitin-protein ligase SopA"/>
    <property type="match status" value="1"/>
</dbReference>
<evidence type="ECO:0000313" key="2">
    <source>
        <dbReference type="Proteomes" id="UP000754495"/>
    </source>
</evidence>